<accession>A0A1H5F5A7</accession>
<dbReference type="EMBL" id="FNSC01000001">
    <property type="protein sequence ID" value="SED98414.1"/>
    <property type="molecule type" value="Genomic_DNA"/>
</dbReference>
<dbReference type="Proteomes" id="UP000242849">
    <property type="component" value="Unassembled WGS sequence"/>
</dbReference>
<proteinExistence type="predicted"/>
<protein>
    <submittedName>
        <fullName evidence="2">Helix-turn-helix domain-containing protein</fullName>
    </submittedName>
</protein>
<evidence type="ECO:0000313" key="3">
    <source>
        <dbReference type="Proteomes" id="UP000242849"/>
    </source>
</evidence>
<feature type="domain" description="Winged helix-turn-helix" evidence="1">
    <location>
        <begin position="13"/>
        <end position="80"/>
    </location>
</feature>
<sequence length="85" mass="9197">MPNTNENHNVGQSQCAQIRRHLEAGNSLTGLQALSQFSCFRLAARIDDLRNAGMLIKSQPISVINADGKTVRVAQYSLMKAGVVA</sequence>
<organism evidence="2 3">
    <name type="scientific">Pseudomonas anguilliseptica</name>
    <dbReference type="NCBI Taxonomy" id="53406"/>
    <lineage>
        <taxon>Bacteria</taxon>
        <taxon>Pseudomonadati</taxon>
        <taxon>Pseudomonadota</taxon>
        <taxon>Gammaproteobacteria</taxon>
        <taxon>Pseudomonadales</taxon>
        <taxon>Pseudomonadaceae</taxon>
        <taxon>Pseudomonas</taxon>
    </lineage>
</organism>
<keyword evidence="3" id="KW-1185">Reference proteome</keyword>
<name>A0A1H5F5A7_PSEAG</name>
<dbReference type="InterPro" id="IPR055245">
    <property type="entry name" value="HTH_proteobacteria"/>
</dbReference>
<evidence type="ECO:0000259" key="1">
    <source>
        <dbReference type="Pfam" id="PF14090"/>
    </source>
</evidence>
<dbReference type="OrthoDB" id="8613885at2"/>
<dbReference type="Pfam" id="PF14090">
    <property type="entry name" value="HTH_39"/>
    <property type="match status" value="1"/>
</dbReference>
<dbReference type="STRING" id="53406.SAMN05421553_3781"/>
<dbReference type="AlphaFoldDB" id="A0A1H5F5A7"/>
<evidence type="ECO:0000313" key="2">
    <source>
        <dbReference type="EMBL" id="SED98414.1"/>
    </source>
</evidence>
<dbReference type="RefSeq" id="WP_090385726.1">
    <property type="nucleotide sequence ID" value="NZ_FNSC01000001.1"/>
</dbReference>
<gene>
    <name evidence="2" type="ORF">SAMN05421553_3781</name>
</gene>
<reference evidence="3" key="1">
    <citation type="submission" date="2016-10" db="EMBL/GenBank/DDBJ databases">
        <authorList>
            <person name="Varghese N."/>
            <person name="Submissions S."/>
        </authorList>
    </citation>
    <scope>NUCLEOTIDE SEQUENCE [LARGE SCALE GENOMIC DNA]</scope>
    <source>
        <strain evidence="3">DSM 12111</strain>
    </source>
</reference>